<dbReference type="Proteomes" id="UP000177010">
    <property type="component" value="Unassembled WGS sequence"/>
</dbReference>
<sequence>MAYQLKSSKDVPSQLVRNQAFYIERKIYYDKNQLYECRNLQP</sequence>
<gene>
    <name evidence="1" type="ORF">LASUN_19290</name>
</gene>
<reference evidence="1 2" key="1">
    <citation type="submission" date="2016-09" db="EMBL/GenBank/DDBJ databases">
        <title>Genome Sequence of Lactobacillus sunkii Strain CG01.</title>
        <authorList>
            <person name="Poehlein A."/>
            <person name="Gabris C."/>
            <person name="Bengelsdorf F.R."/>
            <person name="Duerre P."/>
            <person name="Daniel R."/>
        </authorList>
    </citation>
    <scope>NUCLEOTIDE SEQUENCE [LARGE SCALE GENOMIC DNA]</scope>
    <source>
        <strain evidence="1 2">CG_D</strain>
    </source>
</reference>
<evidence type="ECO:0000313" key="1">
    <source>
        <dbReference type="EMBL" id="OFA10320.1"/>
    </source>
</evidence>
<accession>A0A1E7XB36</accession>
<dbReference type="STRING" id="481719.LASUN_19290"/>
<protein>
    <submittedName>
        <fullName evidence="1">Uncharacterized protein</fullName>
    </submittedName>
</protein>
<proteinExistence type="predicted"/>
<name>A0A1E7XB36_9LACO</name>
<organism evidence="1 2">
    <name type="scientific">Lentilactobacillus sunkii</name>
    <dbReference type="NCBI Taxonomy" id="481719"/>
    <lineage>
        <taxon>Bacteria</taxon>
        <taxon>Bacillati</taxon>
        <taxon>Bacillota</taxon>
        <taxon>Bacilli</taxon>
        <taxon>Lactobacillales</taxon>
        <taxon>Lactobacillaceae</taxon>
        <taxon>Lentilactobacillus</taxon>
    </lineage>
</organism>
<dbReference type="EMBL" id="MIQE01000020">
    <property type="protein sequence ID" value="OFA10320.1"/>
    <property type="molecule type" value="Genomic_DNA"/>
</dbReference>
<dbReference type="AlphaFoldDB" id="A0A1E7XB36"/>
<comment type="caution">
    <text evidence="1">The sequence shown here is derived from an EMBL/GenBank/DDBJ whole genome shotgun (WGS) entry which is preliminary data.</text>
</comment>
<evidence type="ECO:0000313" key="2">
    <source>
        <dbReference type="Proteomes" id="UP000177010"/>
    </source>
</evidence>